<dbReference type="AlphaFoldDB" id="A0A0R0LT25"/>
<dbReference type="EMBL" id="LGUB01000802">
    <property type="protein sequence ID" value="KRH92604.1"/>
    <property type="molecule type" value="Genomic_DNA"/>
</dbReference>
<feature type="non-terminal residue" evidence="1">
    <location>
        <position position="1"/>
    </location>
</feature>
<dbReference type="Proteomes" id="UP000051530">
    <property type="component" value="Unassembled WGS sequence"/>
</dbReference>
<sequence length="504" mass="61718">KSLNSYIFNCLTVLKSLNSYIFNSLSIFKRLNSYNCFTLRSNHLLSTIFTFYFYFISIEQTFYNSHVQNIKQEISEILSQDRTYFENIFRQDLIFVINRNNDQINELFGLKKALWQHIPYLKDINKPKQARLFNKNYFPDDKKELIREHSVIRCFYEQTIIKIIDKYEQVINFMTRILTRNKFDNFYSMLQYIFKDEIFIFKENGKFVTKEFQNHEDLVNFLNKNKKIMFYYTDHYMPSSCWLINKKTVYERTFQNHYHFFKTFKLKKILSEIIKEFEFHQKCTIRRTFFYFYSNRIKKLYQSIGIELEFWFKSSTHVKNYFTIKLKNLLKIKNILKPKNLLNLENIRLMNYNISMRPINYDTHSIFFTMILKNGDPSFNFVYNLFNDLAVNFNRSVRELKQGMIKIHWSTAYINNIFLILENYAILKKHIDLSIYPEIVPMMMPVPIFLDTYEQFYNGPILRTVIDFKNLYQFLYFDEFFNRKKIDKIVQVSDRYMNSLFFHK</sequence>
<keyword evidence="2" id="KW-1185">Reference proteome</keyword>
<evidence type="ECO:0000313" key="1">
    <source>
        <dbReference type="EMBL" id="KRH92604.1"/>
    </source>
</evidence>
<dbReference type="VEuPathDB" id="MicrosporidiaDB:M153_41090001548"/>
<protein>
    <submittedName>
        <fullName evidence="1">Uncharacterized protein</fullName>
    </submittedName>
</protein>
<reference evidence="1 2" key="1">
    <citation type="submission" date="2015-07" db="EMBL/GenBank/DDBJ databases">
        <title>The genome of Pseudoloma neurophilia, a relevant intracellular parasite of the zebrafish.</title>
        <authorList>
            <person name="Ndikumana S."/>
            <person name="Pelin A."/>
            <person name="Sanders J."/>
            <person name="Corradi N."/>
        </authorList>
    </citation>
    <scope>NUCLEOTIDE SEQUENCE [LARGE SCALE GENOMIC DNA]</scope>
    <source>
        <strain evidence="1 2">MK1</strain>
    </source>
</reference>
<evidence type="ECO:0000313" key="2">
    <source>
        <dbReference type="Proteomes" id="UP000051530"/>
    </source>
</evidence>
<name>A0A0R0LT25_9MICR</name>
<gene>
    <name evidence="1" type="ORF">M153_41090001548</name>
</gene>
<accession>A0A0R0LT25</accession>
<comment type="caution">
    <text evidence="1">The sequence shown here is derived from an EMBL/GenBank/DDBJ whole genome shotgun (WGS) entry which is preliminary data.</text>
</comment>
<organism evidence="1 2">
    <name type="scientific">Pseudoloma neurophilia</name>
    <dbReference type="NCBI Taxonomy" id="146866"/>
    <lineage>
        <taxon>Eukaryota</taxon>
        <taxon>Fungi</taxon>
        <taxon>Fungi incertae sedis</taxon>
        <taxon>Microsporidia</taxon>
        <taxon>Pseudoloma</taxon>
    </lineage>
</organism>
<proteinExistence type="predicted"/>